<evidence type="ECO:0000256" key="6">
    <source>
        <dbReference type="ARBA" id="ARBA00022723"/>
    </source>
</evidence>
<dbReference type="Gene3D" id="2.40.50.730">
    <property type="match status" value="1"/>
</dbReference>
<keyword evidence="9 12" id="KW-0239">DNA-directed DNA polymerase</keyword>
<feature type="region of interest" description="Disordered" evidence="13">
    <location>
        <begin position="197"/>
        <end position="216"/>
    </location>
</feature>
<dbReference type="Gene3D" id="1.10.3200.20">
    <property type="entry name" value="DNA Polymerase alpha, zinc finger"/>
    <property type="match status" value="1"/>
</dbReference>
<feature type="region of interest" description="Disordered" evidence="13">
    <location>
        <begin position="844"/>
        <end position="870"/>
    </location>
</feature>
<keyword evidence="10 12" id="KW-0238">DNA-binding</keyword>
<keyword evidence="6" id="KW-0479">Metal-binding</keyword>
<dbReference type="GO" id="GO:0005658">
    <property type="term" value="C:alpha DNA polymerase:primase complex"/>
    <property type="evidence" value="ECO:0007669"/>
    <property type="project" value="UniProtKB-ARBA"/>
</dbReference>
<dbReference type="GO" id="GO:1902975">
    <property type="term" value="P:mitotic DNA replication initiation"/>
    <property type="evidence" value="ECO:0007669"/>
    <property type="project" value="InterPro"/>
</dbReference>
<dbReference type="InterPro" id="IPR006134">
    <property type="entry name" value="DNA-dir_DNA_pol_B_multi_dom"/>
</dbReference>
<keyword evidence="11" id="KW-0539">Nucleus</keyword>
<evidence type="ECO:0000256" key="10">
    <source>
        <dbReference type="ARBA" id="ARBA00023125"/>
    </source>
</evidence>
<keyword evidence="3 12" id="KW-0808">Transferase</keyword>
<feature type="domain" description="DNA polymerase alpha catalytic subunit N-terminal" evidence="17">
    <location>
        <begin position="41"/>
        <end position="102"/>
    </location>
</feature>
<dbReference type="GO" id="GO:0003688">
    <property type="term" value="F:DNA replication origin binding"/>
    <property type="evidence" value="ECO:0007669"/>
    <property type="project" value="TreeGrafter"/>
</dbReference>
<evidence type="ECO:0000313" key="19">
    <source>
        <dbReference type="Proteomes" id="UP001195483"/>
    </source>
</evidence>
<dbReference type="SUPFAM" id="SSF90234">
    <property type="entry name" value="Zinc finger domain of DNA polymerase-alpha"/>
    <property type="match status" value="1"/>
</dbReference>
<dbReference type="Pfam" id="PF08996">
    <property type="entry name" value="zf-DNA_Pol"/>
    <property type="match status" value="1"/>
</dbReference>
<reference evidence="18" key="2">
    <citation type="journal article" date="2021" name="Genome Biol. Evol.">
        <title>Developing a high-quality reference genome for a parasitic bivalve with doubly uniparental inheritance (Bivalvia: Unionida).</title>
        <authorList>
            <person name="Smith C.H."/>
        </authorList>
    </citation>
    <scope>NUCLEOTIDE SEQUENCE</scope>
    <source>
        <strain evidence="18">CHS0354</strain>
        <tissue evidence="18">Mantle</tissue>
    </source>
</reference>
<evidence type="ECO:0000256" key="4">
    <source>
        <dbReference type="ARBA" id="ARBA00022695"/>
    </source>
</evidence>
<evidence type="ECO:0000256" key="13">
    <source>
        <dbReference type="SAM" id="MobiDB-lite"/>
    </source>
</evidence>
<comment type="similarity">
    <text evidence="2 12">Belongs to the DNA polymerase type-B family.</text>
</comment>
<organism evidence="18 19">
    <name type="scientific">Potamilus streckersoni</name>
    <dbReference type="NCBI Taxonomy" id="2493646"/>
    <lineage>
        <taxon>Eukaryota</taxon>
        <taxon>Metazoa</taxon>
        <taxon>Spiralia</taxon>
        <taxon>Lophotrochozoa</taxon>
        <taxon>Mollusca</taxon>
        <taxon>Bivalvia</taxon>
        <taxon>Autobranchia</taxon>
        <taxon>Heteroconchia</taxon>
        <taxon>Palaeoheterodonta</taxon>
        <taxon>Unionida</taxon>
        <taxon>Unionoidea</taxon>
        <taxon>Unionidae</taxon>
        <taxon>Ambleminae</taxon>
        <taxon>Lampsilini</taxon>
        <taxon>Potamilus</taxon>
    </lineage>
</organism>
<dbReference type="PROSITE" id="PS00116">
    <property type="entry name" value="DNA_POLYMERASE_B"/>
    <property type="match status" value="1"/>
</dbReference>
<evidence type="ECO:0000313" key="18">
    <source>
        <dbReference type="EMBL" id="KAK3603739.1"/>
    </source>
</evidence>
<dbReference type="InterPro" id="IPR045846">
    <property type="entry name" value="POLBc_alpha"/>
</dbReference>
<reference evidence="18" key="1">
    <citation type="journal article" date="2021" name="Genome Biol. Evol.">
        <title>A High-Quality Reference Genome for a Parasitic Bivalve with Doubly Uniparental Inheritance (Bivalvia: Unionida).</title>
        <authorList>
            <person name="Smith C.H."/>
        </authorList>
    </citation>
    <scope>NUCLEOTIDE SEQUENCE</scope>
    <source>
        <strain evidence="18">CHS0354</strain>
    </source>
</reference>
<dbReference type="FunFam" id="1.10.132.60:FF:000004">
    <property type="entry name" value="DNA polymerase"/>
    <property type="match status" value="1"/>
</dbReference>
<feature type="compositionally biased region" description="Low complexity" evidence="13">
    <location>
        <begin position="7"/>
        <end position="17"/>
    </location>
</feature>
<dbReference type="GO" id="GO:0006272">
    <property type="term" value="P:leading strand elongation"/>
    <property type="evidence" value="ECO:0007669"/>
    <property type="project" value="TreeGrafter"/>
</dbReference>
<dbReference type="PANTHER" id="PTHR45861:SF1">
    <property type="entry name" value="DNA POLYMERASE ALPHA CATALYTIC SUBUNIT"/>
    <property type="match status" value="1"/>
</dbReference>
<keyword evidence="8" id="KW-0862">Zinc</keyword>
<dbReference type="InterPro" id="IPR015088">
    <property type="entry name" value="Znf_DNA-dir_DNA_pol_B_alpha"/>
</dbReference>
<evidence type="ECO:0000259" key="14">
    <source>
        <dbReference type="Pfam" id="PF00136"/>
    </source>
</evidence>
<evidence type="ECO:0000256" key="2">
    <source>
        <dbReference type="ARBA" id="ARBA00005755"/>
    </source>
</evidence>
<dbReference type="InterPro" id="IPR036397">
    <property type="entry name" value="RNaseH_sf"/>
</dbReference>
<sequence length="1491" mass="169384">MAPLPANDNNVNDNGDNSESLAHSRTRREKIDKKGRASAFEKLRKVKQSGEKYKYDLEEEKAVYDVVDEDQYSEIVRQRQEDDWIIDDDGTGYVEDGREIFDEDLNDEHGSKDDKKKKDGVKKNPNIMKPGTKPKANIKSMFMAQAAVSKKIPEKDVSLKDDGLLGDLMEELHRGPSEGAIKPAPVKLTKKRFQVPVRSPHNPFSTTARVKPTSTVSKSTLTQHIKEEAYSPAPISRISNLPKPHIKEESVEEASSSICQYDSINMEGEGHESGPSQNIAEDCSMDFEDIDFDDDDIDNIKAVEAEPVEKLSIRPKTELHQIPEETVISGWGGFKNSQSDASTDVQVDSSQIPLVSNEEGEQVLRFFWLDAYEDQYTSPGVVYLFGKVWIESAKTFVSCCVTVKNIERRVFLLPRPTRFSPNGNTDTGFEVTIVDVYQEFNDKVVDKYKINSFKSRSVRKQYAFEKTEVPAESDYLEVRYSADCPALPSDLKGETFSQVFGTNTSSLELLLIERKMKGPSWLDIRCPQVSNPSLSWCKLEVNVTSPDNVTVVTDPTLAMPTLVVMTMNLRTLPNPKTHQNEVIGVACLIQSSLHMDRPAPKQPFEQHFCILTKPSDCIFPWDFKDKLQKEKHNMKVEVLPTERALLGLLLAKIHKIDPDLIVGHDIFGFDLNVLLHRINANKIPHWSKISRLKRTVMPKLSGHPGHGSLFAEKSATCGRMICDIKISSKELVRFRSFDLTELTSQILKQKRIELDFDQVKNMYMTSQQLVQLIELTLVDCTYILRIMYELNVIPLALQITNICGNIMSRTLMGGRSERNEYLLLHAFSKKCFIVPDKEYKKKQSVTEDLEEDELDSSKPKTSRGRRKPAYTGGLVLDPKKGFYDKYILLLDFNSLYPSIIQEYNICFTTINRSPVQKKTDDNEGDEEMDIELPGTDLEPGVLPTEIRKLVESRREVKKLMNQDNVTAEQKMQYDIRQKALKLTANSMYGCLGFTFSRFYARPLAALVTRKGREILMKTKDLVQMMNLDVIYGDTDSIMINTNCTDIDLVIKLGNKIKAEVNKLYKLLEIDVDGIFKSMLLLKKKKYAALSVHKTADGKYVTQEEKKGLDIVRRDWSTLAKETGDFVVSCILSGESREKVLEDIHSKLTAVGENVQENKLPLEQYLITKQLTKNPEDYPDKKSLPHVQVALRVNSKGGKRLKAGDTVPYVVCNDGSNLPPSQRAYHPEELAKSENLKIDAKYYLAQQVHPVVARLCDPIEGTDSAHLAECLGLDPSGYKHASQHHERDDDDAMLSGVQISEEEKYKDCERLKVICPAEGCGKEILIDSPFSGVDVHVESCLYCNMCKKILTDFVPQIHNTLTATIRSHIRTYYEGWLKCEDSACGTRVQKLPLMLHHGHPVCPACNHGLLHLEYTDSMLYTQLCFYQYIFDPDRAMTQMVEKEKERARAILNNESLRKMYTELRSVPEQWLKRNAYSEVNLNKLFEGLFTLK</sequence>
<evidence type="ECO:0000259" key="17">
    <source>
        <dbReference type="Pfam" id="PF12254"/>
    </source>
</evidence>
<evidence type="ECO:0000256" key="7">
    <source>
        <dbReference type="ARBA" id="ARBA00022771"/>
    </source>
</evidence>
<gene>
    <name evidence="18" type="ORF">CHS0354_023353</name>
</gene>
<feature type="domain" description="DNA-directed DNA polymerase family B multifunctional" evidence="14">
    <location>
        <begin position="806"/>
        <end position="1258"/>
    </location>
</feature>
<dbReference type="Pfam" id="PF12254">
    <property type="entry name" value="DNA_pol_alpha_N"/>
    <property type="match status" value="1"/>
</dbReference>
<evidence type="ECO:0000256" key="11">
    <source>
        <dbReference type="ARBA" id="ARBA00023242"/>
    </source>
</evidence>
<feature type="region of interest" description="Disordered" evidence="13">
    <location>
        <begin position="97"/>
        <end position="137"/>
    </location>
</feature>
<dbReference type="Gene3D" id="3.90.1600.10">
    <property type="entry name" value="Palm domain of DNA polymerase"/>
    <property type="match status" value="1"/>
</dbReference>
<dbReference type="GO" id="GO:0003887">
    <property type="term" value="F:DNA-directed DNA polymerase activity"/>
    <property type="evidence" value="ECO:0007669"/>
    <property type="project" value="UniProtKB-KW"/>
</dbReference>
<evidence type="ECO:0000259" key="15">
    <source>
        <dbReference type="Pfam" id="PF03104"/>
    </source>
</evidence>
<comment type="caution">
    <text evidence="18">The sequence shown here is derived from an EMBL/GenBank/DDBJ whole genome shotgun (WGS) entry which is preliminary data.</text>
</comment>
<keyword evidence="5 12" id="KW-0235">DNA replication</keyword>
<comment type="subcellular location">
    <subcellularLocation>
        <location evidence="1">Nucleus</location>
    </subcellularLocation>
</comment>
<reference evidence="18" key="3">
    <citation type="submission" date="2023-05" db="EMBL/GenBank/DDBJ databases">
        <authorList>
            <person name="Smith C.H."/>
        </authorList>
    </citation>
    <scope>NUCLEOTIDE SEQUENCE</scope>
    <source>
        <strain evidence="18">CHS0354</strain>
        <tissue evidence="18">Mantle</tissue>
    </source>
</reference>
<dbReference type="InterPro" id="IPR023211">
    <property type="entry name" value="DNA_pol_palm_dom_sf"/>
</dbReference>
<feature type="compositionally biased region" description="Basic and acidic residues" evidence="13">
    <location>
        <begin position="107"/>
        <end position="117"/>
    </location>
</feature>
<keyword evidence="19" id="KW-1185">Reference proteome</keyword>
<dbReference type="CDD" id="cd05532">
    <property type="entry name" value="POLBc_alpha"/>
    <property type="match status" value="1"/>
</dbReference>
<dbReference type="PRINTS" id="PR00106">
    <property type="entry name" value="DNAPOLB"/>
</dbReference>
<dbReference type="SUPFAM" id="SSF56672">
    <property type="entry name" value="DNA/RNA polymerases"/>
    <property type="match status" value="1"/>
</dbReference>
<dbReference type="FunFam" id="3.30.70.2820:FF:000001">
    <property type="entry name" value="DNA polymerase"/>
    <property type="match status" value="1"/>
</dbReference>
<accession>A0AAE0T5I0</accession>
<dbReference type="GO" id="GO:0006273">
    <property type="term" value="P:lagging strand elongation"/>
    <property type="evidence" value="ECO:0007669"/>
    <property type="project" value="TreeGrafter"/>
</dbReference>
<dbReference type="FunFam" id="3.90.1600.10:FF:000022">
    <property type="entry name" value="DNA polymerase"/>
    <property type="match status" value="1"/>
</dbReference>
<dbReference type="Gene3D" id="3.30.420.10">
    <property type="entry name" value="Ribonuclease H-like superfamily/Ribonuclease H"/>
    <property type="match status" value="1"/>
</dbReference>
<feature type="domain" description="Zinc finger DNA-directed DNA polymerase family B alpha" evidence="16">
    <location>
        <begin position="1297"/>
        <end position="1484"/>
    </location>
</feature>
<dbReference type="Gene3D" id="1.10.132.60">
    <property type="entry name" value="DNA polymerase family B, C-terminal domain"/>
    <property type="match status" value="1"/>
</dbReference>
<keyword evidence="4 12" id="KW-0548">Nucleotidyltransferase</keyword>
<comment type="catalytic activity">
    <reaction evidence="12">
        <text>DNA(n) + a 2'-deoxyribonucleoside 5'-triphosphate = DNA(n+1) + diphosphate</text>
        <dbReference type="Rhea" id="RHEA:22508"/>
        <dbReference type="Rhea" id="RHEA-COMP:17339"/>
        <dbReference type="Rhea" id="RHEA-COMP:17340"/>
        <dbReference type="ChEBI" id="CHEBI:33019"/>
        <dbReference type="ChEBI" id="CHEBI:61560"/>
        <dbReference type="ChEBI" id="CHEBI:173112"/>
        <dbReference type="EC" id="2.7.7.7"/>
    </reaction>
</comment>
<evidence type="ECO:0000256" key="9">
    <source>
        <dbReference type="ARBA" id="ARBA00022932"/>
    </source>
</evidence>
<evidence type="ECO:0000256" key="5">
    <source>
        <dbReference type="ARBA" id="ARBA00022705"/>
    </source>
</evidence>
<proteinExistence type="inferred from homology"/>
<dbReference type="Pfam" id="PF03104">
    <property type="entry name" value="DNA_pol_B_exo1"/>
    <property type="match status" value="1"/>
</dbReference>
<dbReference type="InterPro" id="IPR006172">
    <property type="entry name" value="DNA-dir_DNA_pol_B"/>
</dbReference>
<dbReference type="CDD" id="cd05776">
    <property type="entry name" value="DNA_polB_alpha_exo"/>
    <property type="match status" value="1"/>
</dbReference>
<evidence type="ECO:0000256" key="12">
    <source>
        <dbReference type="RuleBase" id="RU000442"/>
    </source>
</evidence>
<dbReference type="Gene3D" id="1.10.287.690">
    <property type="entry name" value="Helix hairpin bin"/>
    <property type="match status" value="1"/>
</dbReference>
<name>A0AAE0T5I0_9BIVA</name>
<dbReference type="EMBL" id="JAEAOA010001410">
    <property type="protein sequence ID" value="KAK3603739.1"/>
    <property type="molecule type" value="Genomic_DNA"/>
</dbReference>
<feature type="domain" description="DNA-directed DNA polymerase family B exonuclease" evidence="15">
    <location>
        <begin position="498"/>
        <end position="741"/>
    </location>
</feature>
<feature type="compositionally biased region" description="Polar residues" evidence="13">
    <location>
        <begin position="202"/>
        <end position="216"/>
    </location>
</feature>
<dbReference type="EC" id="2.7.7.7" evidence="12"/>
<feature type="region of interest" description="Disordered" evidence="13">
    <location>
        <begin position="1"/>
        <end position="38"/>
    </location>
</feature>
<dbReference type="GO" id="GO:0000166">
    <property type="term" value="F:nucleotide binding"/>
    <property type="evidence" value="ECO:0007669"/>
    <property type="project" value="InterPro"/>
</dbReference>
<dbReference type="InterPro" id="IPR017964">
    <property type="entry name" value="DNA-dir_DNA_pol_B_CS"/>
</dbReference>
<dbReference type="GO" id="GO:0033554">
    <property type="term" value="P:cellular response to stress"/>
    <property type="evidence" value="ECO:0007669"/>
    <property type="project" value="UniProtKB-ARBA"/>
</dbReference>
<evidence type="ECO:0000256" key="1">
    <source>
        <dbReference type="ARBA" id="ARBA00004123"/>
    </source>
</evidence>
<keyword evidence="7" id="KW-0863">Zinc-finger</keyword>
<evidence type="ECO:0000256" key="3">
    <source>
        <dbReference type="ARBA" id="ARBA00022679"/>
    </source>
</evidence>
<dbReference type="InterPro" id="IPR024647">
    <property type="entry name" value="DNA_pol_a_cat_su_N"/>
</dbReference>
<evidence type="ECO:0000256" key="8">
    <source>
        <dbReference type="ARBA" id="ARBA00022833"/>
    </source>
</evidence>
<feature type="compositionally biased region" description="Basic and acidic residues" evidence="13">
    <location>
        <begin position="29"/>
        <end position="38"/>
    </location>
</feature>
<dbReference type="Gene3D" id="3.30.70.2820">
    <property type="match status" value="1"/>
</dbReference>
<dbReference type="NCBIfam" id="TIGR00592">
    <property type="entry name" value="pol2"/>
    <property type="match status" value="1"/>
</dbReference>
<dbReference type="InterPro" id="IPR012337">
    <property type="entry name" value="RNaseH-like_sf"/>
</dbReference>
<dbReference type="GO" id="GO:0003697">
    <property type="term" value="F:single-stranded DNA binding"/>
    <property type="evidence" value="ECO:0007669"/>
    <property type="project" value="TreeGrafter"/>
</dbReference>
<dbReference type="Proteomes" id="UP001195483">
    <property type="component" value="Unassembled WGS sequence"/>
</dbReference>
<dbReference type="InterPro" id="IPR043502">
    <property type="entry name" value="DNA/RNA_pol_sf"/>
</dbReference>
<dbReference type="SMART" id="SM00486">
    <property type="entry name" value="POLBc"/>
    <property type="match status" value="1"/>
</dbReference>
<dbReference type="InterPro" id="IPR038256">
    <property type="entry name" value="Pol_alpha_znc_sf"/>
</dbReference>
<dbReference type="GO" id="GO:0003682">
    <property type="term" value="F:chromatin binding"/>
    <property type="evidence" value="ECO:0007669"/>
    <property type="project" value="TreeGrafter"/>
</dbReference>
<dbReference type="InterPro" id="IPR042087">
    <property type="entry name" value="DNA_pol_B_thumb"/>
</dbReference>
<dbReference type="SUPFAM" id="SSF53098">
    <property type="entry name" value="Ribonuclease H-like"/>
    <property type="match status" value="1"/>
</dbReference>
<dbReference type="FunFam" id="1.10.287.690:FF:000003">
    <property type="entry name" value="DNA polymerase"/>
    <property type="match status" value="1"/>
</dbReference>
<dbReference type="FunFam" id="1.10.3200.20:FF:000001">
    <property type="entry name" value="DNA polymerase"/>
    <property type="match status" value="1"/>
</dbReference>
<dbReference type="InterPro" id="IPR006133">
    <property type="entry name" value="DNA-dir_DNA_pol_B_exonuc"/>
</dbReference>
<dbReference type="PANTHER" id="PTHR45861">
    <property type="entry name" value="DNA POLYMERASE ALPHA CATALYTIC SUBUNIT"/>
    <property type="match status" value="1"/>
</dbReference>
<dbReference type="Pfam" id="PF00136">
    <property type="entry name" value="DNA_pol_B"/>
    <property type="match status" value="1"/>
</dbReference>
<dbReference type="FunFam" id="3.30.420.10:FF:000018">
    <property type="entry name" value="DNA polymerase"/>
    <property type="match status" value="1"/>
</dbReference>
<dbReference type="GO" id="GO:0008270">
    <property type="term" value="F:zinc ion binding"/>
    <property type="evidence" value="ECO:0007669"/>
    <property type="project" value="UniProtKB-KW"/>
</dbReference>
<protein>
    <recommendedName>
        <fullName evidence="12">DNA polymerase</fullName>
        <ecNumber evidence="12">2.7.7.7</ecNumber>
    </recommendedName>
</protein>
<evidence type="ECO:0000259" key="16">
    <source>
        <dbReference type="Pfam" id="PF08996"/>
    </source>
</evidence>